<dbReference type="EMBL" id="GBXM01007153">
    <property type="protein sequence ID" value="JAI01425.1"/>
    <property type="molecule type" value="Transcribed_RNA"/>
</dbReference>
<protein>
    <submittedName>
        <fullName evidence="1">Uncharacterized protein</fullName>
    </submittedName>
</protein>
<organism evidence="1">
    <name type="scientific">Anguilla anguilla</name>
    <name type="common">European freshwater eel</name>
    <name type="synonym">Muraena anguilla</name>
    <dbReference type="NCBI Taxonomy" id="7936"/>
    <lineage>
        <taxon>Eukaryota</taxon>
        <taxon>Metazoa</taxon>
        <taxon>Chordata</taxon>
        <taxon>Craniata</taxon>
        <taxon>Vertebrata</taxon>
        <taxon>Euteleostomi</taxon>
        <taxon>Actinopterygii</taxon>
        <taxon>Neopterygii</taxon>
        <taxon>Teleostei</taxon>
        <taxon>Anguilliformes</taxon>
        <taxon>Anguillidae</taxon>
        <taxon>Anguilla</taxon>
    </lineage>
</organism>
<accession>A0A0E9XFL4</accession>
<name>A0A0E9XFL4_ANGAN</name>
<sequence length="62" mass="7138">MSFRPPNTLYTPTQCTPTCRFKQLSLFCSPSSIVSRSVQLYYNCCNVQPFDVVFIIHLAKFV</sequence>
<dbReference type="AlphaFoldDB" id="A0A0E9XFL4"/>
<evidence type="ECO:0000313" key="1">
    <source>
        <dbReference type="EMBL" id="JAI01425.1"/>
    </source>
</evidence>
<reference evidence="1" key="1">
    <citation type="submission" date="2014-11" db="EMBL/GenBank/DDBJ databases">
        <authorList>
            <person name="Amaro Gonzalez C."/>
        </authorList>
    </citation>
    <scope>NUCLEOTIDE SEQUENCE</scope>
</reference>
<reference evidence="1" key="2">
    <citation type="journal article" date="2015" name="Fish Shellfish Immunol.">
        <title>Early steps in the European eel (Anguilla anguilla)-Vibrio vulnificus interaction in the gills: Role of the RtxA13 toxin.</title>
        <authorList>
            <person name="Callol A."/>
            <person name="Pajuelo D."/>
            <person name="Ebbesson L."/>
            <person name="Teles M."/>
            <person name="MacKenzie S."/>
            <person name="Amaro C."/>
        </authorList>
    </citation>
    <scope>NUCLEOTIDE SEQUENCE</scope>
</reference>
<proteinExistence type="predicted"/>